<evidence type="ECO:0000256" key="11">
    <source>
        <dbReference type="ARBA" id="ARBA00037803"/>
    </source>
</evidence>
<protein>
    <recommendedName>
        <fullName evidence="15">Vesicle-associated membrane protein 7</fullName>
    </recommendedName>
    <alternativeName>
        <fullName evidence="16">Synaptobrevin-like protein 1</fullName>
    </alternativeName>
</protein>
<gene>
    <name evidence="21" type="primary">Vamp7</name>
    <name evidence="21" type="ORF">AOXY_G1861</name>
</gene>
<dbReference type="GO" id="GO:0030658">
    <property type="term" value="C:transport vesicle membrane"/>
    <property type="evidence" value="ECO:0007669"/>
    <property type="project" value="UniProtKB-SubCell"/>
</dbReference>
<dbReference type="GO" id="GO:0031201">
    <property type="term" value="C:SNARE complex"/>
    <property type="evidence" value="ECO:0007669"/>
    <property type="project" value="TreeGrafter"/>
</dbReference>
<keyword evidence="8 18" id="KW-0472">Membrane</keyword>
<dbReference type="InterPro" id="IPR051097">
    <property type="entry name" value="Synaptobrevin-like_transport"/>
</dbReference>
<evidence type="ECO:0000256" key="15">
    <source>
        <dbReference type="ARBA" id="ARBA00039269"/>
    </source>
</evidence>
<evidence type="ECO:0000256" key="7">
    <source>
        <dbReference type="ARBA" id="ARBA00022989"/>
    </source>
</evidence>
<feature type="transmembrane region" description="Helical" evidence="18">
    <location>
        <begin position="192"/>
        <end position="214"/>
    </location>
</feature>
<dbReference type="FunFam" id="1.20.5.110:FF:000004">
    <property type="entry name" value="Vesicle-associated membrane protein 7"/>
    <property type="match status" value="1"/>
</dbReference>
<dbReference type="InterPro" id="IPR010908">
    <property type="entry name" value="Longin_dom"/>
</dbReference>
<dbReference type="GO" id="GO:0005484">
    <property type="term" value="F:SNAP receptor activity"/>
    <property type="evidence" value="ECO:0007669"/>
    <property type="project" value="TreeGrafter"/>
</dbReference>
<dbReference type="GO" id="GO:0031902">
    <property type="term" value="C:late endosome membrane"/>
    <property type="evidence" value="ECO:0007669"/>
    <property type="project" value="UniProtKB-SubCell"/>
</dbReference>
<dbReference type="PRINTS" id="PR00219">
    <property type="entry name" value="SYNAPTOBREVN"/>
</dbReference>
<dbReference type="PROSITE" id="PS50892">
    <property type="entry name" value="V_SNARE"/>
    <property type="match status" value="1"/>
</dbReference>
<evidence type="ECO:0000256" key="18">
    <source>
        <dbReference type="SAM" id="Phobius"/>
    </source>
</evidence>
<keyword evidence="7 18" id="KW-1133">Transmembrane helix</keyword>
<evidence type="ECO:0000256" key="1">
    <source>
        <dbReference type="ARBA" id="ARBA00004163"/>
    </source>
</evidence>
<dbReference type="GO" id="GO:0030670">
    <property type="term" value="C:phagocytic vesicle membrane"/>
    <property type="evidence" value="ECO:0007669"/>
    <property type="project" value="UniProtKB-SubCell"/>
</dbReference>
<dbReference type="PANTHER" id="PTHR21136:SF168">
    <property type="entry name" value="VESICLE-ASSOCIATED MEMBRANE PROTEIN 9"/>
    <property type="match status" value="1"/>
</dbReference>
<comment type="similarity">
    <text evidence="2">Belongs to the synaptobrevin family.</text>
</comment>
<dbReference type="CDD" id="cd14824">
    <property type="entry name" value="Longin"/>
    <property type="match status" value="1"/>
</dbReference>
<evidence type="ECO:0000256" key="9">
    <source>
        <dbReference type="ARBA" id="ARBA00034102"/>
    </source>
</evidence>
<dbReference type="GO" id="GO:0015031">
    <property type="term" value="P:protein transport"/>
    <property type="evidence" value="ECO:0007669"/>
    <property type="project" value="UniProtKB-KW"/>
</dbReference>
<organism evidence="21 22">
    <name type="scientific">Acipenser oxyrinchus oxyrinchus</name>
    <dbReference type="NCBI Taxonomy" id="40147"/>
    <lineage>
        <taxon>Eukaryota</taxon>
        <taxon>Metazoa</taxon>
        <taxon>Chordata</taxon>
        <taxon>Craniata</taxon>
        <taxon>Vertebrata</taxon>
        <taxon>Euteleostomi</taxon>
        <taxon>Actinopterygii</taxon>
        <taxon>Chondrostei</taxon>
        <taxon>Acipenseriformes</taxon>
        <taxon>Acipenseridae</taxon>
        <taxon>Acipenser</taxon>
    </lineage>
</organism>
<comment type="subcellular location">
    <subcellularLocation>
        <location evidence="14">Cytoplasmic vesicle</location>
        <location evidence="14">Phagosome membrane</location>
        <topology evidence="14">Single-pass type IV membrane protein</topology>
    </subcellularLocation>
    <subcellularLocation>
        <location evidence="11">Cytoplasmic vesicle</location>
        <location evidence="11">Secretory vesicle membrane</location>
        <topology evidence="11">Single-pass type IV membrane protein</topology>
    </subcellularLocation>
    <subcellularLocation>
        <location evidence="1">Endoplasmic reticulum membrane</location>
        <topology evidence="1">Single-pass type IV membrane protein</topology>
    </subcellularLocation>
    <subcellularLocation>
        <location evidence="10">Golgi apparatus</location>
        <location evidence="10">trans-Golgi network membrane</location>
        <topology evidence="10">Single-pass type IV membrane protein</topology>
    </subcellularLocation>
    <subcellularLocation>
        <location evidence="12">Late endosome membrane</location>
        <topology evidence="12">Single-pass type IV membrane protein</topology>
    </subcellularLocation>
    <subcellularLocation>
        <location evidence="13">Lysosome membrane</location>
        <topology evidence="13">Single-pass type IV membrane protein</topology>
    </subcellularLocation>
    <subcellularLocation>
        <location evidence="9">Synapse</location>
        <location evidence="9">Synaptosome</location>
    </subcellularLocation>
</comment>
<dbReference type="GO" id="GO:0005789">
    <property type="term" value="C:endoplasmic reticulum membrane"/>
    <property type="evidence" value="ECO:0007669"/>
    <property type="project" value="UniProtKB-SubCell"/>
</dbReference>
<evidence type="ECO:0000313" key="22">
    <source>
        <dbReference type="Proteomes" id="UP001230051"/>
    </source>
</evidence>
<comment type="caution">
    <text evidence="21">The sequence shown here is derived from an EMBL/GenBank/DDBJ whole genome shotgun (WGS) entry which is preliminary data.</text>
</comment>
<evidence type="ECO:0000256" key="12">
    <source>
        <dbReference type="ARBA" id="ARBA00037845"/>
    </source>
</evidence>
<evidence type="ECO:0000256" key="4">
    <source>
        <dbReference type="ARBA" id="ARBA00022599"/>
    </source>
</evidence>
<dbReference type="InterPro" id="IPR001388">
    <property type="entry name" value="Synaptobrevin-like"/>
</dbReference>
<evidence type="ECO:0000256" key="6">
    <source>
        <dbReference type="ARBA" id="ARBA00022927"/>
    </source>
</evidence>
<evidence type="ECO:0000259" key="19">
    <source>
        <dbReference type="PROSITE" id="PS50859"/>
    </source>
</evidence>
<dbReference type="AlphaFoldDB" id="A0AAD8GH04"/>
<feature type="domain" description="Longin" evidence="19">
    <location>
        <begin position="7"/>
        <end position="112"/>
    </location>
</feature>
<dbReference type="CDD" id="cd15868">
    <property type="entry name" value="R-SNARE_VAMP8"/>
    <property type="match status" value="1"/>
</dbReference>
<dbReference type="Gene3D" id="1.20.5.110">
    <property type="match status" value="1"/>
</dbReference>
<dbReference type="Pfam" id="PF00957">
    <property type="entry name" value="Synaptobrevin"/>
    <property type="match status" value="1"/>
</dbReference>
<dbReference type="InterPro" id="IPR042855">
    <property type="entry name" value="V_SNARE_CC"/>
</dbReference>
<dbReference type="Proteomes" id="UP001230051">
    <property type="component" value="Unassembled WGS sequence"/>
</dbReference>
<dbReference type="Pfam" id="PF13774">
    <property type="entry name" value="Longin"/>
    <property type="match status" value="1"/>
</dbReference>
<dbReference type="EMBL" id="JAGXEW010000002">
    <property type="protein sequence ID" value="KAK1174375.1"/>
    <property type="molecule type" value="Genomic_DNA"/>
</dbReference>
<reference evidence="21" key="1">
    <citation type="submission" date="2022-02" db="EMBL/GenBank/DDBJ databases">
        <title>Atlantic sturgeon de novo genome assembly.</title>
        <authorList>
            <person name="Stock M."/>
            <person name="Klopp C."/>
            <person name="Guiguen Y."/>
            <person name="Cabau C."/>
            <person name="Parinello H."/>
            <person name="Santidrian Yebra-Pimentel E."/>
            <person name="Kuhl H."/>
            <person name="Dirks R.P."/>
            <person name="Guessner J."/>
            <person name="Wuertz S."/>
            <person name="Du K."/>
            <person name="Schartl M."/>
        </authorList>
    </citation>
    <scope>NUCLEOTIDE SEQUENCE</scope>
    <source>
        <strain evidence="21">STURGEONOMICS-FGT-2020</strain>
        <tissue evidence="21">Whole blood</tissue>
    </source>
</reference>
<keyword evidence="6" id="KW-0653">Protein transport</keyword>
<evidence type="ECO:0000256" key="17">
    <source>
        <dbReference type="PROSITE-ProRule" id="PRU00290"/>
    </source>
</evidence>
<evidence type="ECO:0000256" key="13">
    <source>
        <dbReference type="ARBA" id="ARBA00037863"/>
    </source>
</evidence>
<keyword evidence="17" id="KW-0175">Coiled coil</keyword>
<feature type="domain" description="V-SNARE coiled-coil homology" evidence="20">
    <location>
        <begin position="127"/>
        <end position="187"/>
    </location>
</feature>
<dbReference type="Gene3D" id="3.30.450.50">
    <property type="entry name" value="Longin domain"/>
    <property type="match status" value="1"/>
</dbReference>
<dbReference type="PANTHER" id="PTHR21136">
    <property type="entry name" value="SNARE PROTEINS"/>
    <property type="match status" value="1"/>
</dbReference>
<proteinExistence type="inferred from homology"/>
<keyword evidence="4" id="KW-0770">Synapse</keyword>
<dbReference type="PROSITE" id="PS50859">
    <property type="entry name" value="LONGIN"/>
    <property type="match status" value="1"/>
</dbReference>
<dbReference type="SUPFAM" id="SSF58038">
    <property type="entry name" value="SNARE fusion complex"/>
    <property type="match status" value="1"/>
</dbReference>
<keyword evidence="22" id="KW-1185">Reference proteome</keyword>
<evidence type="ECO:0000256" key="5">
    <source>
        <dbReference type="ARBA" id="ARBA00022692"/>
    </source>
</evidence>
<dbReference type="GO" id="GO:0005794">
    <property type="term" value="C:Golgi apparatus"/>
    <property type="evidence" value="ECO:0007669"/>
    <property type="project" value="UniProtKB-SubCell"/>
</dbReference>
<dbReference type="SUPFAM" id="SSF64356">
    <property type="entry name" value="SNARE-like"/>
    <property type="match status" value="1"/>
</dbReference>
<evidence type="ECO:0000256" key="10">
    <source>
        <dbReference type="ARBA" id="ARBA00037801"/>
    </source>
</evidence>
<dbReference type="GO" id="GO:0045202">
    <property type="term" value="C:synapse"/>
    <property type="evidence" value="ECO:0007669"/>
    <property type="project" value="UniProtKB-SubCell"/>
</dbReference>
<name>A0AAD8GH04_ACIOX</name>
<dbReference type="GO" id="GO:0006887">
    <property type="term" value="P:exocytosis"/>
    <property type="evidence" value="ECO:0007669"/>
    <property type="project" value="TreeGrafter"/>
</dbReference>
<dbReference type="GO" id="GO:0000149">
    <property type="term" value="F:SNARE binding"/>
    <property type="evidence" value="ECO:0007669"/>
    <property type="project" value="TreeGrafter"/>
</dbReference>
<evidence type="ECO:0000256" key="14">
    <source>
        <dbReference type="ARBA" id="ARBA00037875"/>
    </source>
</evidence>
<dbReference type="GO" id="GO:0043005">
    <property type="term" value="C:neuron projection"/>
    <property type="evidence" value="ECO:0007669"/>
    <property type="project" value="UniProtKB-KW"/>
</dbReference>
<evidence type="ECO:0000256" key="8">
    <source>
        <dbReference type="ARBA" id="ARBA00023136"/>
    </source>
</evidence>
<evidence type="ECO:0000313" key="21">
    <source>
        <dbReference type="EMBL" id="KAK1174375.1"/>
    </source>
</evidence>
<evidence type="ECO:0000256" key="2">
    <source>
        <dbReference type="ARBA" id="ARBA00008025"/>
    </source>
</evidence>
<dbReference type="InterPro" id="IPR011012">
    <property type="entry name" value="Longin-like_dom_sf"/>
</dbReference>
<accession>A0AAD8GH04</accession>
<evidence type="ECO:0000256" key="16">
    <source>
        <dbReference type="ARBA" id="ARBA00042194"/>
    </source>
</evidence>
<sequence length="216" mass="24195">MAIVYCCIAKGHIILADVSLRGGDFQGTALNLIRPSPMGPLSRDSFQRGSFNYHTLFNNGITYVCATEKNMDFLTAYRFLDEICKIFVKSPLINKVTFAHPFELSADLNQVLGQNMADYSAKPSSGKLDAVQEQVNDVKNILSDNLNKVLERGERLNDLIDKTDDLQATAETFQKTSTRIARKMWWKNKKMLAIVVVIVIIIIIIIILLATNVIPT</sequence>
<evidence type="ECO:0000256" key="3">
    <source>
        <dbReference type="ARBA" id="ARBA00022448"/>
    </source>
</evidence>
<dbReference type="GO" id="GO:0005765">
    <property type="term" value="C:lysosomal membrane"/>
    <property type="evidence" value="ECO:0007669"/>
    <property type="project" value="UniProtKB-SubCell"/>
</dbReference>
<keyword evidence="4" id="KW-0771">Synaptosome</keyword>
<keyword evidence="5 18" id="KW-0812">Transmembrane</keyword>
<keyword evidence="3" id="KW-0813">Transport</keyword>
<dbReference type="GO" id="GO:0006906">
    <property type="term" value="P:vesicle fusion"/>
    <property type="evidence" value="ECO:0007669"/>
    <property type="project" value="TreeGrafter"/>
</dbReference>
<evidence type="ECO:0000259" key="20">
    <source>
        <dbReference type="PROSITE" id="PS50892"/>
    </source>
</evidence>